<accession>A0AAV0P1R5</accession>
<protein>
    <recommendedName>
        <fullName evidence="1">DUF4218 domain-containing protein</fullName>
    </recommendedName>
</protein>
<evidence type="ECO:0000259" key="1">
    <source>
        <dbReference type="Pfam" id="PF13960"/>
    </source>
</evidence>
<reference evidence="2" key="1">
    <citation type="submission" date="2022-08" db="EMBL/GenBank/DDBJ databases">
        <authorList>
            <person name="Gutierrez-Valencia J."/>
        </authorList>
    </citation>
    <scope>NUCLEOTIDE SEQUENCE</scope>
</reference>
<feature type="non-terminal residue" evidence="2">
    <location>
        <position position="86"/>
    </location>
</feature>
<evidence type="ECO:0000313" key="3">
    <source>
        <dbReference type="Proteomes" id="UP001154282"/>
    </source>
</evidence>
<dbReference type="AlphaFoldDB" id="A0AAV0P1R5"/>
<feature type="domain" description="DUF4218" evidence="1">
    <location>
        <begin position="1"/>
        <end position="55"/>
    </location>
</feature>
<sequence>MYPIERYLRKLKRYVRNKTHPEGSMAEGYIVEESIIFCSRYLQGINNPFNKLERNADGDDSVSSKKLSVFARAGYPLTMDENRLLE</sequence>
<proteinExistence type="predicted"/>
<dbReference type="PANTHER" id="PTHR48451">
    <property type="entry name" value="DUF4218 DOMAIN-CONTAINING PROTEIN"/>
    <property type="match status" value="1"/>
</dbReference>
<organism evidence="2 3">
    <name type="scientific">Linum tenue</name>
    <dbReference type="NCBI Taxonomy" id="586396"/>
    <lineage>
        <taxon>Eukaryota</taxon>
        <taxon>Viridiplantae</taxon>
        <taxon>Streptophyta</taxon>
        <taxon>Embryophyta</taxon>
        <taxon>Tracheophyta</taxon>
        <taxon>Spermatophyta</taxon>
        <taxon>Magnoliopsida</taxon>
        <taxon>eudicotyledons</taxon>
        <taxon>Gunneridae</taxon>
        <taxon>Pentapetalae</taxon>
        <taxon>rosids</taxon>
        <taxon>fabids</taxon>
        <taxon>Malpighiales</taxon>
        <taxon>Linaceae</taxon>
        <taxon>Linum</taxon>
    </lineage>
</organism>
<gene>
    <name evidence="2" type="ORF">LITE_LOCUS36238</name>
</gene>
<keyword evidence="3" id="KW-1185">Reference proteome</keyword>
<dbReference type="Pfam" id="PF13960">
    <property type="entry name" value="DUF4218"/>
    <property type="match status" value="1"/>
</dbReference>
<comment type="caution">
    <text evidence="2">The sequence shown here is derived from an EMBL/GenBank/DDBJ whole genome shotgun (WGS) entry which is preliminary data.</text>
</comment>
<name>A0AAV0P1R5_9ROSI</name>
<dbReference type="EMBL" id="CAMGYJ010000008">
    <property type="protein sequence ID" value="CAI0464565.1"/>
    <property type="molecule type" value="Genomic_DNA"/>
</dbReference>
<dbReference type="InterPro" id="IPR025452">
    <property type="entry name" value="DUF4218"/>
</dbReference>
<dbReference type="PANTHER" id="PTHR48451:SF1">
    <property type="entry name" value="DUF4218 DOMAIN-CONTAINING PROTEIN"/>
    <property type="match status" value="1"/>
</dbReference>
<evidence type="ECO:0000313" key="2">
    <source>
        <dbReference type="EMBL" id="CAI0464565.1"/>
    </source>
</evidence>
<dbReference type="Proteomes" id="UP001154282">
    <property type="component" value="Unassembled WGS sequence"/>
</dbReference>